<comment type="caution">
    <text evidence="1">The sequence shown here is derived from an EMBL/GenBank/DDBJ whole genome shotgun (WGS) entry which is preliminary data.</text>
</comment>
<dbReference type="SUPFAM" id="SSF56672">
    <property type="entry name" value="DNA/RNA polymerases"/>
    <property type="match status" value="1"/>
</dbReference>
<evidence type="ECO:0000313" key="1">
    <source>
        <dbReference type="EMBL" id="GEU59898.1"/>
    </source>
</evidence>
<dbReference type="Gene3D" id="3.10.10.10">
    <property type="entry name" value="HIV Type 1 Reverse Transcriptase, subunit A, domain 1"/>
    <property type="match status" value="1"/>
</dbReference>
<dbReference type="EMBL" id="BKCJ010004251">
    <property type="protein sequence ID" value="GEU59898.1"/>
    <property type="molecule type" value="Genomic_DNA"/>
</dbReference>
<name>A0A6L2LDU9_TANCI</name>
<sequence length="157" mass="18227">MIVCDEKIVRIPYGNEILIIQGEWSYGKICPEDFPRLPPTRKVKFQIDLVPGDAPVARSPYRLSPLEMQEPTSKLQELSDKGFIRPDVPKIFGHSFRYEHFISPAEERIKDCRMVVKESVSRLLEEEGVSHFGKEWFEQDIDKEEERFKGDEDGGEV</sequence>
<organism evidence="1">
    <name type="scientific">Tanacetum cinerariifolium</name>
    <name type="common">Dalmatian daisy</name>
    <name type="synonym">Chrysanthemum cinerariifolium</name>
    <dbReference type="NCBI Taxonomy" id="118510"/>
    <lineage>
        <taxon>Eukaryota</taxon>
        <taxon>Viridiplantae</taxon>
        <taxon>Streptophyta</taxon>
        <taxon>Embryophyta</taxon>
        <taxon>Tracheophyta</taxon>
        <taxon>Spermatophyta</taxon>
        <taxon>Magnoliopsida</taxon>
        <taxon>eudicotyledons</taxon>
        <taxon>Gunneridae</taxon>
        <taxon>Pentapetalae</taxon>
        <taxon>asterids</taxon>
        <taxon>campanulids</taxon>
        <taxon>Asterales</taxon>
        <taxon>Asteraceae</taxon>
        <taxon>Asteroideae</taxon>
        <taxon>Anthemideae</taxon>
        <taxon>Anthemidinae</taxon>
        <taxon>Tanacetum</taxon>
    </lineage>
</organism>
<dbReference type="InterPro" id="IPR032567">
    <property type="entry name" value="RTL1-rel"/>
</dbReference>
<protein>
    <submittedName>
        <fullName evidence="1">Putative reverse transcriptase domain-containing protein</fullName>
    </submittedName>
</protein>
<gene>
    <name evidence="1" type="ORF">Tci_031876</name>
</gene>
<reference evidence="1" key="1">
    <citation type="journal article" date="2019" name="Sci. Rep.">
        <title>Draft genome of Tanacetum cinerariifolium, the natural source of mosquito coil.</title>
        <authorList>
            <person name="Yamashiro T."/>
            <person name="Shiraishi A."/>
            <person name="Satake H."/>
            <person name="Nakayama K."/>
        </authorList>
    </citation>
    <scope>NUCLEOTIDE SEQUENCE</scope>
</reference>
<accession>A0A6L2LDU9</accession>
<dbReference type="PANTHER" id="PTHR15503:SF45">
    <property type="entry name" value="RNA-DIRECTED DNA POLYMERASE HOMOLOG"/>
    <property type="match status" value="1"/>
</dbReference>
<dbReference type="AlphaFoldDB" id="A0A6L2LDU9"/>
<dbReference type="InterPro" id="IPR043502">
    <property type="entry name" value="DNA/RNA_pol_sf"/>
</dbReference>
<keyword evidence="1" id="KW-0695">RNA-directed DNA polymerase</keyword>
<keyword evidence="1" id="KW-0548">Nucleotidyltransferase</keyword>
<dbReference type="PANTHER" id="PTHR15503">
    <property type="entry name" value="LDOC1 RELATED"/>
    <property type="match status" value="1"/>
</dbReference>
<dbReference type="GO" id="GO:0003964">
    <property type="term" value="F:RNA-directed DNA polymerase activity"/>
    <property type="evidence" value="ECO:0007669"/>
    <property type="project" value="UniProtKB-KW"/>
</dbReference>
<proteinExistence type="predicted"/>
<keyword evidence="1" id="KW-0808">Transferase</keyword>